<dbReference type="EMBL" id="LJRI01001230">
    <property type="protein sequence ID" value="KPY68778.1"/>
    <property type="molecule type" value="Genomic_DNA"/>
</dbReference>
<reference evidence="1 2" key="1">
    <citation type="submission" date="2015-09" db="EMBL/GenBank/DDBJ databases">
        <title>Genome announcement of multiple Pseudomonas syringae strains.</title>
        <authorList>
            <person name="Thakur S."/>
            <person name="Wang P.W."/>
            <person name="Gong Y."/>
            <person name="Weir B.S."/>
            <person name="Guttman D.S."/>
        </authorList>
    </citation>
    <scope>NUCLEOTIDE SEQUENCE [LARGE SCALE GENOMIC DNA]</scope>
    <source>
        <strain evidence="1 2">ICMP16929</strain>
    </source>
</reference>
<proteinExistence type="predicted"/>
<protein>
    <submittedName>
        <fullName evidence="1">Uncharacterized protein</fullName>
    </submittedName>
</protein>
<gene>
    <name evidence="1" type="ORF">ALO94_200442</name>
</gene>
<sequence>MPITLRTLLALAKTFQHQPLELEVLLALERQGEQIGVTACRQQRPRLLILLLVDQPGQLADAAALAKTARVAQHDHLLGQ</sequence>
<evidence type="ECO:0000313" key="1">
    <source>
        <dbReference type="EMBL" id="KPY68778.1"/>
    </source>
</evidence>
<organism evidence="1 2">
    <name type="scientific">Pseudomonas syringae pv. spinaceae</name>
    <dbReference type="NCBI Taxonomy" id="264459"/>
    <lineage>
        <taxon>Bacteria</taxon>
        <taxon>Pseudomonadati</taxon>
        <taxon>Pseudomonadota</taxon>
        <taxon>Gammaproteobacteria</taxon>
        <taxon>Pseudomonadales</taxon>
        <taxon>Pseudomonadaceae</taxon>
        <taxon>Pseudomonas</taxon>
        <taxon>Pseudomonas syringae</taxon>
    </lineage>
</organism>
<dbReference type="Proteomes" id="UP000050384">
    <property type="component" value="Unassembled WGS sequence"/>
</dbReference>
<name>A0A0Q0A4C1_PSESX</name>
<evidence type="ECO:0000313" key="2">
    <source>
        <dbReference type="Proteomes" id="UP000050384"/>
    </source>
</evidence>
<dbReference type="AlphaFoldDB" id="A0A0Q0A4C1"/>
<accession>A0A0Q0A4C1</accession>
<comment type="caution">
    <text evidence="1">The sequence shown here is derived from an EMBL/GenBank/DDBJ whole genome shotgun (WGS) entry which is preliminary data.</text>
</comment>